<dbReference type="PROSITE" id="PS00211">
    <property type="entry name" value="ABC_TRANSPORTER_1"/>
    <property type="match status" value="1"/>
</dbReference>
<name>A0A447CY50_9BRAD</name>
<accession>A0A447CY50</accession>
<evidence type="ECO:0000256" key="7">
    <source>
        <dbReference type="ARBA" id="ARBA00022840"/>
    </source>
</evidence>
<evidence type="ECO:0000256" key="9">
    <source>
        <dbReference type="ARBA" id="ARBA00022970"/>
    </source>
</evidence>
<dbReference type="SUPFAM" id="SSF52540">
    <property type="entry name" value="P-loop containing nucleoside triphosphate hydrolases"/>
    <property type="match status" value="1"/>
</dbReference>
<reference evidence="13" key="1">
    <citation type="submission" date="2018-10" db="EMBL/GenBank/DDBJ databases">
        <authorList>
            <person name="Peiro R."/>
            <person name="Begona"/>
            <person name="Cbmso G."/>
            <person name="Lopez M."/>
            <person name="Gonzalez S."/>
            <person name="Sacristan E."/>
            <person name="Castillo E."/>
        </authorList>
    </citation>
    <scope>NUCLEOTIDE SEQUENCE [LARGE SCALE GENOMIC DNA]</scope>
</reference>
<proteinExistence type="inferred from homology"/>
<dbReference type="PANTHER" id="PTHR43166:SF30">
    <property type="entry name" value="METHIONINE IMPORT ATP-BINDING PROTEIN METN"/>
    <property type="match status" value="1"/>
</dbReference>
<dbReference type="Gene3D" id="3.40.50.300">
    <property type="entry name" value="P-loop containing nucleotide triphosphate hydrolases"/>
    <property type="match status" value="1"/>
</dbReference>
<dbReference type="GO" id="GO:0005524">
    <property type="term" value="F:ATP binding"/>
    <property type="evidence" value="ECO:0007669"/>
    <property type="project" value="UniProtKB-KW"/>
</dbReference>
<evidence type="ECO:0000259" key="11">
    <source>
        <dbReference type="PROSITE" id="PS50893"/>
    </source>
</evidence>
<evidence type="ECO:0000256" key="6">
    <source>
        <dbReference type="ARBA" id="ARBA00022741"/>
    </source>
</evidence>
<keyword evidence="4" id="KW-0813">Transport</keyword>
<dbReference type="EMBL" id="UWOC01000164">
    <property type="protein sequence ID" value="VCU10236.1"/>
    <property type="molecule type" value="Genomic_DNA"/>
</dbReference>
<dbReference type="InterPro" id="IPR050086">
    <property type="entry name" value="MetN_ABC_transporter-like"/>
</dbReference>
<evidence type="ECO:0000256" key="4">
    <source>
        <dbReference type="ARBA" id="ARBA00022448"/>
    </source>
</evidence>
<dbReference type="InterPro" id="IPR041701">
    <property type="entry name" value="MetN_ABC"/>
</dbReference>
<comment type="function">
    <text evidence="1">Part of the ABC transporter FtsEX involved in cellular division. Important for assembly or stability of the septal ring.</text>
</comment>
<evidence type="ECO:0000256" key="2">
    <source>
        <dbReference type="ARBA" id="ARBA00005417"/>
    </source>
</evidence>
<keyword evidence="10" id="KW-0472">Membrane</keyword>
<dbReference type="AlphaFoldDB" id="A0A447CY50"/>
<dbReference type="GO" id="GO:0006865">
    <property type="term" value="P:amino acid transport"/>
    <property type="evidence" value="ECO:0007669"/>
    <property type="project" value="UniProtKB-KW"/>
</dbReference>
<dbReference type="FunFam" id="3.40.50.300:FF:000056">
    <property type="entry name" value="Cell division ATP-binding protein FtsE"/>
    <property type="match status" value="1"/>
</dbReference>
<keyword evidence="9" id="KW-0029">Amino-acid transport</keyword>
<keyword evidence="7 12" id="KW-0067">ATP-binding</keyword>
<feature type="domain" description="ABC transporter" evidence="11">
    <location>
        <begin position="66"/>
        <end position="307"/>
    </location>
</feature>
<dbReference type="Proteomes" id="UP000289200">
    <property type="component" value="Unassembled WGS sequence"/>
</dbReference>
<dbReference type="InterPro" id="IPR027417">
    <property type="entry name" value="P-loop_NTPase"/>
</dbReference>
<keyword evidence="13" id="KW-1185">Reference proteome</keyword>
<organism evidence="12 13">
    <name type="scientific">Rhodoplanes serenus</name>
    <dbReference type="NCBI Taxonomy" id="200615"/>
    <lineage>
        <taxon>Bacteria</taxon>
        <taxon>Pseudomonadati</taxon>
        <taxon>Pseudomonadota</taxon>
        <taxon>Alphaproteobacteria</taxon>
        <taxon>Hyphomicrobiales</taxon>
        <taxon>Nitrobacteraceae</taxon>
        <taxon>Rhodoplanes</taxon>
    </lineage>
</organism>
<comment type="similarity">
    <text evidence="2">Belongs to the ABC transporter superfamily.</text>
</comment>
<sequence>MAISTVSPRSISAAAATTTARPATFSLMDALVGRVGDLAADLRSRVTPTGSAAQHAAAAAMDVPAVRFEAVSRIFPARKSDPAVAALDHVSLDVAPGSIYGIIGRSGAGKSTLVRLVNGLDRPTQGRVLIDGVDLAGLDAPGLRALRRRIGMIFQHFNLLSSRTAAANVALPLELAGVPAETIRTRVAELLDLVGLADKANRYPAELSGGQKQRVGIARALATEPKVLLSDEATSALDPETTEQILALLKRVNALTGVTIVLITHEMRVITSICDRVAVLEGGRVVEEGAVYGVFAHPRAETTRRLVAAVNGTALPPELSARLRADPAGASLTVLRIVFTGDEATEPILSRLSRSLDIEVNILAGRIDEIGGAPFGTLVVGVPSRPDLVAAVTELVRSNGLGVEVLGHVA</sequence>
<dbReference type="PROSITE" id="PS50893">
    <property type="entry name" value="ABC_TRANSPORTER_2"/>
    <property type="match status" value="1"/>
</dbReference>
<dbReference type="Pfam" id="PF09383">
    <property type="entry name" value="NIL"/>
    <property type="match status" value="1"/>
</dbReference>
<comment type="caution">
    <text evidence="12">The sequence shown here is derived from an EMBL/GenBank/DDBJ whole genome shotgun (WGS) entry which is preliminary data.</text>
</comment>
<dbReference type="InterPro" id="IPR003593">
    <property type="entry name" value="AAA+_ATPase"/>
</dbReference>
<dbReference type="InterPro" id="IPR018449">
    <property type="entry name" value="NIL_domain"/>
</dbReference>
<evidence type="ECO:0000313" key="12">
    <source>
        <dbReference type="EMBL" id="VCU10236.1"/>
    </source>
</evidence>
<dbReference type="Gene3D" id="3.30.70.260">
    <property type="match status" value="1"/>
</dbReference>
<dbReference type="GO" id="GO:0005886">
    <property type="term" value="C:plasma membrane"/>
    <property type="evidence" value="ECO:0007669"/>
    <property type="project" value="UniProtKB-ARBA"/>
</dbReference>
<dbReference type="GO" id="GO:0016887">
    <property type="term" value="F:ATP hydrolysis activity"/>
    <property type="evidence" value="ECO:0007669"/>
    <property type="project" value="InterPro"/>
</dbReference>
<dbReference type="CDD" id="cd03258">
    <property type="entry name" value="ABC_MetN_methionine_transporter"/>
    <property type="match status" value="1"/>
</dbReference>
<evidence type="ECO:0000256" key="10">
    <source>
        <dbReference type="ARBA" id="ARBA00023136"/>
    </source>
</evidence>
<dbReference type="InterPro" id="IPR003439">
    <property type="entry name" value="ABC_transporter-like_ATP-bd"/>
</dbReference>
<dbReference type="SUPFAM" id="SSF55021">
    <property type="entry name" value="ACT-like"/>
    <property type="match status" value="1"/>
</dbReference>
<keyword evidence="6" id="KW-0547">Nucleotide-binding</keyword>
<evidence type="ECO:0000256" key="3">
    <source>
        <dbReference type="ARBA" id="ARBA00020019"/>
    </source>
</evidence>
<protein>
    <recommendedName>
        <fullName evidence="3">Cell division ATP-binding protein FtsE</fullName>
    </recommendedName>
</protein>
<evidence type="ECO:0000256" key="1">
    <source>
        <dbReference type="ARBA" id="ARBA00002579"/>
    </source>
</evidence>
<dbReference type="Pfam" id="PF00005">
    <property type="entry name" value="ABC_tran"/>
    <property type="match status" value="1"/>
</dbReference>
<dbReference type="InterPro" id="IPR017871">
    <property type="entry name" value="ABC_transporter-like_CS"/>
</dbReference>
<evidence type="ECO:0000256" key="5">
    <source>
        <dbReference type="ARBA" id="ARBA00022475"/>
    </source>
</evidence>
<dbReference type="SMART" id="SM00382">
    <property type="entry name" value="AAA"/>
    <property type="match status" value="1"/>
</dbReference>
<dbReference type="SMART" id="SM00930">
    <property type="entry name" value="NIL"/>
    <property type="match status" value="1"/>
</dbReference>
<keyword evidence="8" id="KW-1278">Translocase</keyword>
<evidence type="ECO:0000313" key="13">
    <source>
        <dbReference type="Proteomes" id="UP000289200"/>
    </source>
</evidence>
<keyword evidence="5" id="KW-1003">Cell membrane</keyword>
<evidence type="ECO:0000256" key="8">
    <source>
        <dbReference type="ARBA" id="ARBA00022967"/>
    </source>
</evidence>
<gene>
    <name evidence="12" type="primary">metN</name>
    <name evidence="12" type="ORF">RHODGE_RHODGE_03422</name>
</gene>
<dbReference type="PANTHER" id="PTHR43166">
    <property type="entry name" value="AMINO ACID IMPORT ATP-BINDING PROTEIN"/>
    <property type="match status" value="1"/>
</dbReference>
<dbReference type="InterPro" id="IPR045865">
    <property type="entry name" value="ACT-like_dom_sf"/>
</dbReference>